<comment type="caution">
    <text evidence="2">The sequence shown here is derived from an EMBL/GenBank/DDBJ whole genome shotgun (WGS) entry which is preliminary data.</text>
</comment>
<dbReference type="EMBL" id="VIGH01000007">
    <property type="protein sequence ID" value="TQF67250.1"/>
    <property type="molecule type" value="Genomic_DNA"/>
</dbReference>
<name>A0A541B4K6_9NOCA</name>
<dbReference type="NCBIfam" id="NF004846">
    <property type="entry name" value="PRK06197.1"/>
    <property type="match status" value="1"/>
</dbReference>
<dbReference type="Proteomes" id="UP000316256">
    <property type="component" value="Unassembled WGS sequence"/>
</dbReference>
<accession>A0A541B4K6</accession>
<reference evidence="2 3" key="1">
    <citation type="submission" date="2019-06" db="EMBL/GenBank/DDBJ databases">
        <title>Rhodococcus spaelei sp. nov., isolated from a cave.</title>
        <authorList>
            <person name="Lee S.D."/>
        </authorList>
    </citation>
    <scope>NUCLEOTIDE SEQUENCE [LARGE SCALE GENOMIC DNA]</scope>
    <source>
        <strain evidence="2 3">C9-5</strain>
    </source>
</reference>
<dbReference type="Gene3D" id="3.40.50.720">
    <property type="entry name" value="NAD(P)-binding Rossmann-like Domain"/>
    <property type="match status" value="1"/>
</dbReference>
<dbReference type="OrthoDB" id="3237043at2"/>
<keyword evidence="1" id="KW-0560">Oxidoreductase</keyword>
<keyword evidence="3" id="KW-1185">Reference proteome</keyword>
<dbReference type="PRINTS" id="PR00081">
    <property type="entry name" value="GDHRDH"/>
</dbReference>
<gene>
    <name evidence="2" type="ORF">FK531_15740</name>
</gene>
<organism evidence="2 3">
    <name type="scientific">Rhodococcus spelaei</name>
    <dbReference type="NCBI Taxonomy" id="2546320"/>
    <lineage>
        <taxon>Bacteria</taxon>
        <taxon>Bacillati</taxon>
        <taxon>Actinomycetota</taxon>
        <taxon>Actinomycetes</taxon>
        <taxon>Mycobacteriales</taxon>
        <taxon>Nocardiaceae</taxon>
        <taxon>Rhodococcus</taxon>
    </lineage>
</organism>
<dbReference type="GO" id="GO:0016491">
    <property type="term" value="F:oxidoreductase activity"/>
    <property type="evidence" value="ECO:0007669"/>
    <property type="project" value="UniProtKB-KW"/>
</dbReference>
<evidence type="ECO:0000313" key="3">
    <source>
        <dbReference type="Proteomes" id="UP000316256"/>
    </source>
</evidence>
<protein>
    <submittedName>
        <fullName evidence="2">SDR family NAD(P)-dependent oxidoreductase</fullName>
    </submittedName>
</protein>
<sequence>MTGTDLVGRTALVTGANSGLGLETARVIAARGGHVLLGCRNADRADRAQADILDSTPDASVSVVRLDLADLTQVREAAQLLHDTHGRLDLLIANAGVMTSARTVTADGFEADLGTNFLGHFALTGLLLDLLDAAPAARVVTVGSVAHRFGRIRFDDPQLAQHFSAFRAYAQSKLAQVMCFLALDRRLRASGSRTISVGAHPGGSRTAVLRDQSAFLQWGMRRERLTRLLVQEPRLGALPALHAATAGDVAGGDYFGPGGPLELTGPPSPARISRRARDHATQDRLWAMAEELTGVRYGRIS</sequence>
<dbReference type="PANTHER" id="PTHR43157">
    <property type="entry name" value="PHOSPHATIDYLINOSITOL-GLYCAN BIOSYNTHESIS CLASS F PROTEIN-RELATED"/>
    <property type="match status" value="1"/>
</dbReference>
<dbReference type="AlphaFoldDB" id="A0A541B4K6"/>
<dbReference type="InterPro" id="IPR002347">
    <property type="entry name" value="SDR_fam"/>
</dbReference>
<dbReference type="Pfam" id="PF00106">
    <property type="entry name" value="adh_short"/>
    <property type="match status" value="1"/>
</dbReference>
<dbReference type="SUPFAM" id="SSF51735">
    <property type="entry name" value="NAD(P)-binding Rossmann-fold domains"/>
    <property type="match status" value="1"/>
</dbReference>
<proteinExistence type="predicted"/>
<evidence type="ECO:0000256" key="1">
    <source>
        <dbReference type="ARBA" id="ARBA00023002"/>
    </source>
</evidence>
<dbReference type="InterPro" id="IPR036291">
    <property type="entry name" value="NAD(P)-bd_dom_sf"/>
</dbReference>
<evidence type="ECO:0000313" key="2">
    <source>
        <dbReference type="EMBL" id="TQF67250.1"/>
    </source>
</evidence>
<dbReference type="PANTHER" id="PTHR43157:SF31">
    <property type="entry name" value="PHOSPHATIDYLINOSITOL-GLYCAN BIOSYNTHESIS CLASS F PROTEIN"/>
    <property type="match status" value="1"/>
</dbReference>